<dbReference type="GO" id="GO:0031507">
    <property type="term" value="P:heterochromatin formation"/>
    <property type="evidence" value="ECO:0007669"/>
    <property type="project" value="TreeGrafter"/>
</dbReference>
<dbReference type="RefSeq" id="XP_014180044.1">
    <property type="nucleotide sequence ID" value="XM_014324569.1"/>
</dbReference>
<evidence type="ECO:0000256" key="3">
    <source>
        <dbReference type="ARBA" id="ARBA00039775"/>
    </source>
</evidence>
<dbReference type="PANTHER" id="PTHR46172">
    <property type="entry name" value="DNA POLYMERASE EPSILON SUBUNIT 3"/>
    <property type="match status" value="1"/>
</dbReference>
<dbReference type="Proteomes" id="UP000002748">
    <property type="component" value="Unassembled WGS sequence"/>
</dbReference>
<dbReference type="GO" id="GO:0008622">
    <property type="term" value="C:epsilon DNA polymerase complex"/>
    <property type="evidence" value="ECO:0007669"/>
    <property type="project" value="TreeGrafter"/>
</dbReference>
<dbReference type="GO" id="GO:0046982">
    <property type="term" value="F:protein heterodimerization activity"/>
    <property type="evidence" value="ECO:0007669"/>
    <property type="project" value="InterPro"/>
</dbReference>
<dbReference type="VEuPathDB" id="FungiDB:A1Q1_01530"/>
<dbReference type="KEGG" id="tasa:A1Q1_01530"/>
<evidence type="ECO:0000256" key="5">
    <source>
        <dbReference type="SAM" id="MobiDB-lite"/>
    </source>
</evidence>
<dbReference type="CDD" id="cd22928">
    <property type="entry name" value="HFD_POLE3_DPB4"/>
    <property type="match status" value="1"/>
</dbReference>
<dbReference type="OrthoDB" id="1707486at2759"/>
<dbReference type="InterPro" id="IPR051377">
    <property type="entry name" value="DNA_Pol-Epsilon_Subunit"/>
</dbReference>
<dbReference type="EMBL" id="ALBS01000173">
    <property type="protein sequence ID" value="EJT49328.1"/>
    <property type="molecule type" value="Genomic_DNA"/>
</dbReference>
<dbReference type="GO" id="GO:0008623">
    <property type="term" value="C:CHRAC"/>
    <property type="evidence" value="ECO:0007669"/>
    <property type="project" value="TreeGrafter"/>
</dbReference>
<dbReference type="GO" id="GO:0006272">
    <property type="term" value="P:leading strand elongation"/>
    <property type="evidence" value="ECO:0007669"/>
    <property type="project" value="TreeGrafter"/>
</dbReference>
<sequence length="156" mass="16568">MPPKASTTTSDVPPSPASVQQRPFMPGIAEYELPKTNLIKLAKGSVSPPVPPTLSPFLAHKESHNAAGVKISFVYLDLVADTQIPDNVKMQQDVVTALLRSSTLFINFLSAHAHDQALERSGKSITAGDVLKAVTELDFGPADALVPILEQELAGS</sequence>
<evidence type="ECO:0000256" key="2">
    <source>
        <dbReference type="ARBA" id="ARBA00023242"/>
    </source>
</evidence>
<dbReference type="Gene3D" id="1.10.20.10">
    <property type="entry name" value="Histone, subunit A"/>
    <property type="match status" value="1"/>
</dbReference>
<dbReference type="InterPro" id="IPR003958">
    <property type="entry name" value="CBFA_NFYB_domain"/>
</dbReference>
<feature type="region of interest" description="Disordered" evidence="5">
    <location>
        <begin position="1"/>
        <end position="24"/>
    </location>
</feature>
<dbReference type="Pfam" id="PF00808">
    <property type="entry name" value="CBFD_NFYB_HMF"/>
    <property type="match status" value="1"/>
</dbReference>
<feature type="compositionally biased region" description="Polar residues" evidence="5">
    <location>
        <begin position="1"/>
        <end position="21"/>
    </location>
</feature>
<proteinExistence type="predicted"/>
<dbReference type="GeneID" id="25985044"/>
<protein>
    <recommendedName>
        <fullName evidence="3">DNA polymerase epsilon subunit D</fullName>
    </recommendedName>
    <alternativeName>
        <fullName evidence="4">DNA polymerase II subunit D</fullName>
    </alternativeName>
</protein>
<comment type="caution">
    <text evidence="7">The sequence shown here is derived from an EMBL/GenBank/DDBJ whole genome shotgun (WGS) entry which is preliminary data.</text>
</comment>
<organism evidence="7 8">
    <name type="scientific">Trichosporon asahii var. asahii (strain ATCC 90039 / CBS 2479 / JCM 2466 / KCTC 7840 / NBRC 103889/ NCYC 2677 / UAMH 7654)</name>
    <name type="common">Yeast</name>
    <dbReference type="NCBI Taxonomy" id="1186058"/>
    <lineage>
        <taxon>Eukaryota</taxon>
        <taxon>Fungi</taxon>
        <taxon>Dikarya</taxon>
        <taxon>Basidiomycota</taxon>
        <taxon>Agaricomycotina</taxon>
        <taxon>Tremellomycetes</taxon>
        <taxon>Trichosporonales</taxon>
        <taxon>Trichosporonaceae</taxon>
        <taxon>Trichosporon</taxon>
    </lineage>
</organism>
<evidence type="ECO:0000256" key="1">
    <source>
        <dbReference type="ARBA" id="ARBA00004123"/>
    </source>
</evidence>
<dbReference type="PANTHER" id="PTHR46172:SF1">
    <property type="entry name" value="DNA POLYMERASE EPSILON SUBUNIT 3"/>
    <property type="match status" value="1"/>
</dbReference>
<dbReference type="InterPro" id="IPR009072">
    <property type="entry name" value="Histone-fold"/>
</dbReference>
<accession>J5QVI9</accession>
<dbReference type="HOGENOM" id="CLU_066247_7_3_1"/>
<evidence type="ECO:0000259" key="6">
    <source>
        <dbReference type="Pfam" id="PF00808"/>
    </source>
</evidence>
<gene>
    <name evidence="7" type="ORF">A1Q1_01530</name>
</gene>
<evidence type="ECO:0000313" key="8">
    <source>
        <dbReference type="Proteomes" id="UP000002748"/>
    </source>
</evidence>
<dbReference type="SUPFAM" id="SSF47113">
    <property type="entry name" value="Histone-fold"/>
    <property type="match status" value="1"/>
</dbReference>
<comment type="subcellular location">
    <subcellularLocation>
        <location evidence="1">Nucleus</location>
    </subcellularLocation>
</comment>
<reference evidence="7 8" key="1">
    <citation type="journal article" date="2012" name="Eukaryot. Cell">
        <title>Draft genome sequence of CBS 2479, the standard type strain of Trichosporon asahii.</title>
        <authorList>
            <person name="Yang R.Y."/>
            <person name="Li H.T."/>
            <person name="Zhu H."/>
            <person name="Zhou G.P."/>
            <person name="Wang M."/>
            <person name="Wang L."/>
        </authorList>
    </citation>
    <scope>NUCLEOTIDE SEQUENCE [LARGE SCALE GENOMIC DNA]</scope>
    <source>
        <strain evidence="8">ATCC 90039 / CBS 2479 / JCM 2466 / KCTC 7840 / NCYC 2677 / UAMH 7654</strain>
    </source>
</reference>
<name>J5QVI9_TRIAS</name>
<keyword evidence="2" id="KW-0539">Nucleus</keyword>
<evidence type="ECO:0000313" key="7">
    <source>
        <dbReference type="EMBL" id="EJT49328.1"/>
    </source>
</evidence>
<feature type="domain" description="Transcription factor CBF/NF-Y/archaeal histone" evidence="6">
    <location>
        <begin position="84"/>
        <end position="134"/>
    </location>
</feature>
<dbReference type="GO" id="GO:0006974">
    <property type="term" value="P:DNA damage response"/>
    <property type="evidence" value="ECO:0007669"/>
    <property type="project" value="TreeGrafter"/>
</dbReference>
<dbReference type="GO" id="GO:0031490">
    <property type="term" value="F:chromatin DNA binding"/>
    <property type="evidence" value="ECO:0007669"/>
    <property type="project" value="TreeGrafter"/>
</dbReference>
<evidence type="ECO:0000256" key="4">
    <source>
        <dbReference type="ARBA" id="ARBA00042096"/>
    </source>
</evidence>
<dbReference type="AlphaFoldDB" id="J5QVI9"/>